<dbReference type="InterPro" id="IPR008271">
    <property type="entry name" value="Ser/Thr_kinase_AS"/>
</dbReference>
<dbReference type="PANTHER" id="PTHR46699">
    <property type="entry name" value="SERINE/THREONINE-PROTEIN KINASE STN8, CHLOROPLASTIC-RELATED"/>
    <property type="match status" value="1"/>
</dbReference>
<name>A0AAV1HX67_9CHLO</name>
<proteinExistence type="predicted"/>
<dbReference type="PANTHER" id="PTHR46699:SF4">
    <property type="entry name" value="SERINE_THREONINE-PROTEIN KINASE STN7, CHLOROPLASTIC"/>
    <property type="match status" value="1"/>
</dbReference>
<evidence type="ECO:0000259" key="1">
    <source>
        <dbReference type="PROSITE" id="PS50011"/>
    </source>
</evidence>
<dbReference type="GO" id="GO:0004672">
    <property type="term" value="F:protein kinase activity"/>
    <property type="evidence" value="ECO:0007669"/>
    <property type="project" value="InterPro"/>
</dbReference>
<dbReference type="GO" id="GO:0005524">
    <property type="term" value="F:ATP binding"/>
    <property type="evidence" value="ECO:0007669"/>
    <property type="project" value="InterPro"/>
</dbReference>
<reference evidence="2 3" key="1">
    <citation type="submission" date="2023-10" db="EMBL/GenBank/DDBJ databases">
        <authorList>
            <person name="Maclean D."/>
            <person name="Macfadyen A."/>
        </authorList>
    </citation>
    <scope>NUCLEOTIDE SEQUENCE [LARGE SCALE GENOMIC DNA]</scope>
</reference>
<dbReference type="SUPFAM" id="SSF56112">
    <property type="entry name" value="Protein kinase-like (PK-like)"/>
    <property type="match status" value="1"/>
</dbReference>
<dbReference type="Proteomes" id="UP001314263">
    <property type="component" value="Unassembled WGS sequence"/>
</dbReference>
<sequence length="601" mass="67258">MQTGPSSCSCSYATPVSSYPHLRRYLDGVRSPRTLKNARKAKQRATKLLAGLSPDHLQELVSPAMDHLFFAYERVVMPCHNMNCGDVVHRSTLDPVLRMEQQGVTPQGLAIILAILAYLFAKPGVLQGAIDYYILDKIQRLTNTKAFTKDNLRLGKKLATGGFGTVFKADLIDDEDPNDVRDVIVKKAKEFGEAEVWMNERLMRAAPQYFAEFITAFEDGEQRSMPQRGPEPLWLVWRYEGDYTLYDLMQKKDWPYNLEPLLFGRELNIPKGPERRWLSLRIVMKQIVEGLRASHATGIVHRDVKPQNVIVCGEDQCTKMIDLGAAADLRVGINYVPNEFLLDPRYAPPEQYIMSTQTPRAPPPPVAAMLSPILWQLNNPDRFDMYSVGVLLLQAAMPALRTDSALINFRRKLEQCKYDLSEWRRQQERRSGKEYAEGFAMLDLDGGAPWDLLCCLMQAAPRKRLSAAAAAAHPALGGGLAGALNSALWRLGAAADQALGGDTWLQGGLSGKQRTGGLTEAQLTDELGPDILQLPIPRNASATISWWQVRQAAFDRALQGKRARMQKQAANNLDDISKLASKTMRDSKRKLPKILSWSRTN</sequence>
<gene>
    <name evidence="2" type="ORF">CVIRNUC_002787</name>
</gene>
<dbReference type="Gene3D" id="1.10.510.10">
    <property type="entry name" value="Transferase(Phosphotransferase) domain 1"/>
    <property type="match status" value="1"/>
</dbReference>
<dbReference type="PROSITE" id="PS50011">
    <property type="entry name" value="PROTEIN_KINASE_DOM"/>
    <property type="match status" value="1"/>
</dbReference>
<dbReference type="PROSITE" id="PS00108">
    <property type="entry name" value="PROTEIN_KINASE_ST"/>
    <property type="match status" value="1"/>
</dbReference>
<evidence type="ECO:0000313" key="2">
    <source>
        <dbReference type="EMBL" id="CAK0760640.1"/>
    </source>
</evidence>
<protein>
    <recommendedName>
        <fullName evidence="1">Protein kinase domain-containing protein</fullName>
    </recommendedName>
</protein>
<dbReference type="SMART" id="SM00220">
    <property type="entry name" value="S_TKc"/>
    <property type="match status" value="1"/>
</dbReference>
<accession>A0AAV1HX67</accession>
<dbReference type="InterPro" id="IPR011009">
    <property type="entry name" value="Kinase-like_dom_sf"/>
</dbReference>
<evidence type="ECO:0000313" key="3">
    <source>
        <dbReference type="Proteomes" id="UP001314263"/>
    </source>
</evidence>
<dbReference type="EMBL" id="CAUYUE010000004">
    <property type="protein sequence ID" value="CAK0760640.1"/>
    <property type="molecule type" value="Genomic_DNA"/>
</dbReference>
<dbReference type="Gene3D" id="3.30.200.20">
    <property type="entry name" value="Phosphorylase Kinase, domain 1"/>
    <property type="match status" value="1"/>
</dbReference>
<keyword evidence="3" id="KW-1185">Reference proteome</keyword>
<dbReference type="AlphaFoldDB" id="A0AAV1HX67"/>
<organism evidence="2 3">
    <name type="scientific">Coccomyxa viridis</name>
    <dbReference type="NCBI Taxonomy" id="1274662"/>
    <lineage>
        <taxon>Eukaryota</taxon>
        <taxon>Viridiplantae</taxon>
        <taxon>Chlorophyta</taxon>
        <taxon>core chlorophytes</taxon>
        <taxon>Trebouxiophyceae</taxon>
        <taxon>Trebouxiophyceae incertae sedis</taxon>
        <taxon>Coccomyxaceae</taxon>
        <taxon>Coccomyxa</taxon>
    </lineage>
</organism>
<dbReference type="CDD" id="cd14013">
    <property type="entry name" value="STKc_SNT7_plant"/>
    <property type="match status" value="1"/>
</dbReference>
<feature type="domain" description="Protein kinase" evidence="1">
    <location>
        <begin position="152"/>
        <end position="476"/>
    </location>
</feature>
<comment type="caution">
    <text evidence="2">The sequence shown here is derived from an EMBL/GenBank/DDBJ whole genome shotgun (WGS) entry which is preliminary data.</text>
</comment>
<dbReference type="InterPro" id="IPR000719">
    <property type="entry name" value="Prot_kinase_dom"/>
</dbReference>
<dbReference type="Pfam" id="PF00069">
    <property type="entry name" value="Pkinase"/>
    <property type="match status" value="1"/>
</dbReference>